<evidence type="ECO:0000313" key="1">
    <source>
        <dbReference type="EMBL" id="KAI5066123.1"/>
    </source>
</evidence>
<organism evidence="1 2">
    <name type="scientific">Adiantum capillus-veneris</name>
    <name type="common">Maidenhair fern</name>
    <dbReference type="NCBI Taxonomy" id="13818"/>
    <lineage>
        <taxon>Eukaryota</taxon>
        <taxon>Viridiplantae</taxon>
        <taxon>Streptophyta</taxon>
        <taxon>Embryophyta</taxon>
        <taxon>Tracheophyta</taxon>
        <taxon>Polypodiopsida</taxon>
        <taxon>Polypodiidae</taxon>
        <taxon>Polypodiales</taxon>
        <taxon>Pteridineae</taxon>
        <taxon>Pteridaceae</taxon>
        <taxon>Vittarioideae</taxon>
        <taxon>Adiantum</taxon>
    </lineage>
</organism>
<dbReference type="OrthoDB" id="2367476at2759"/>
<protein>
    <submittedName>
        <fullName evidence="1">Uncharacterized protein</fullName>
    </submittedName>
</protein>
<accession>A0A9D4UEQ5</accession>
<reference evidence="1" key="1">
    <citation type="submission" date="2021-01" db="EMBL/GenBank/DDBJ databases">
        <title>Adiantum capillus-veneris genome.</title>
        <authorList>
            <person name="Fang Y."/>
            <person name="Liao Q."/>
        </authorList>
    </citation>
    <scope>NUCLEOTIDE SEQUENCE</scope>
    <source>
        <strain evidence="1">H3</strain>
        <tissue evidence="1">Leaf</tissue>
    </source>
</reference>
<sequence length="354" mass="39960">MKHLGSDESLQGKLVCMNFTLAYLCVLEDKVKNSDWSHEKFLIETRQGNNYWEEVQEQTEKFLGVITQKDGLTKIQQSKQITWATWETKAHLEFVRLWPNSMMQNAQKLEARHLVRNDNQLNCFLPIRRVTRAIRRCGIVVLFMDTSSEISNFSALDWADPLDQVAAGNVKLAPPIWGTFSTDISGKDSLQLFPAKTLNSIASRIEALRYGRPLWWATFRSCLPYLRKGKEYPEHAKLGAFEVTRGLTQDKLLGGAGKLLEHIIKDKDLPEEVALSLLGATIGLDVDPHFELASKLVANHLLSILSVLPSRELLCTARRGFTGELVAKIILLEAKKKGEKIQSGLWPQPPQRGS</sequence>
<comment type="caution">
    <text evidence="1">The sequence shown here is derived from an EMBL/GenBank/DDBJ whole genome shotgun (WGS) entry which is preliminary data.</text>
</comment>
<proteinExistence type="predicted"/>
<dbReference type="PANTHER" id="PTHR33266:SF1">
    <property type="entry name" value="F-BOX DOMAIN-CONTAINING PROTEIN"/>
    <property type="match status" value="1"/>
</dbReference>
<keyword evidence="2" id="KW-1185">Reference proteome</keyword>
<dbReference type="Proteomes" id="UP000886520">
    <property type="component" value="Chromosome 18"/>
</dbReference>
<evidence type="ECO:0000313" key="2">
    <source>
        <dbReference type="Proteomes" id="UP000886520"/>
    </source>
</evidence>
<dbReference type="PANTHER" id="PTHR33266">
    <property type="entry name" value="CHROMOSOME 15, WHOLE GENOME SHOTGUN SEQUENCE"/>
    <property type="match status" value="1"/>
</dbReference>
<gene>
    <name evidence="1" type="ORF">GOP47_0018747</name>
</gene>
<dbReference type="AlphaFoldDB" id="A0A9D4UEQ5"/>
<dbReference type="EMBL" id="JABFUD020000018">
    <property type="protein sequence ID" value="KAI5066123.1"/>
    <property type="molecule type" value="Genomic_DNA"/>
</dbReference>
<name>A0A9D4UEQ5_ADICA</name>